<feature type="transmembrane region" description="Helical" evidence="2">
    <location>
        <begin position="65"/>
        <end position="84"/>
    </location>
</feature>
<evidence type="ECO:0000256" key="1">
    <source>
        <dbReference type="SAM" id="MobiDB-lite"/>
    </source>
</evidence>
<proteinExistence type="predicted"/>
<feature type="compositionally biased region" description="Polar residues" evidence="1">
    <location>
        <begin position="385"/>
        <end position="394"/>
    </location>
</feature>
<reference evidence="3 4" key="1">
    <citation type="submission" date="2019-01" db="EMBL/GenBank/DDBJ databases">
        <title>A draft genome assembly of the solar-powered sea slug Elysia chlorotica.</title>
        <authorList>
            <person name="Cai H."/>
            <person name="Li Q."/>
            <person name="Fang X."/>
            <person name="Li J."/>
            <person name="Curtis N.E."/>
            <person name="Altenburger A."/>
            <person name="Shibata T."/>
            <person name="Feng M."/>
            <person name="Maeda T."/>
            <person name="Schwartz J.A."/>
            <person name="Shigenobu S."/>
            <person name="Lundholm N."/>
            <person name="Nishiyama T."/>
            <person name="Yang H."/>
            <person name="Hasebe M."/>
            <person name="Li S."/>
            <person name="Pierce S.K."/>
            <person name="Wang J."/>
        </authorList>
    </citation>
    <scope>NUCLEOTIDE SEQUENCE [LARGE SCALE GENOMIC DNA]</scope>
    <source>
        <strain evidence="3">EC2010</strain>
        <tissue evidence="3">Whole organism of an adult</tissue>
    </source>
</reference>
<feature type="compositionally biased region" description="Low complexity" evidence="1">
    <location>
        <begin position="395"/>
        <end position="430"/>
    </location>
</feature>
<accession>A0A433T8H2</accession>
<evidence type="ECO:0000313" key="4">
    <source>
        <dbReference type="Proteomes" id="UP000271974"/>
    </source>
</evidence>
<sequence>MLWVGRQKVAVQISAAAPVNSNNQTAVGSQDDNDVPVAMIVCLSVGGYLILVIFIICLYRGCKGIAIFLSSVFTLLDNIFPAIFSEGVIFLTLTEPKLLPGHQLGQSNSHEIQDGQRDESCVCVWFGEVEIECCEQPPSCSRCCSGDWSCQPSCSSCCTGCSPIPSCFSSCSCGRADEEGCLCLCLEIKLHKGDKQGKPYRDGKDAHGGEIKKQNAVGVGDVSKLFSTHSPPQPYSVSDGLSKHDGSVVSDVSSGERFASGEDRHARSLRHSNRHLPRGSEYSSEGKAHVSFRSTHGEELRPSRRLPPLPGEETASVGTISGKNNSNTSSADLTNSDGSHRLSSRIRRSLQAGRRSQRYPNKFLVSANPSPCKPQLPQNVHMAKNTGSTLSGSRQTTQLTSTNSTQSTQLSSSGSSGQHTTRLLSSGSSGQHSAKSLLSGGANSNSPRRTLPTPKGFQPL</sequence>
<feature type="region of interest" description="Disordered" evidence="1">
    <location>
        <begin position="194"/>
        <end position="460"/>
    </location>
</feature>
<feature type="compositionally biased region" description="Basic residues" evidence="1">
    <location>
        <begin position="267"/>
        <end position="277"/>
    </location>
</feature>
<dbReference type="AlphaFoldDB" id="A0A433T8H2"/>
<keyword evidence="2" id="KW-0472">Membrane</keyword>
<feature type="compositionally biased region" description="Basic and acidic residues" evidence="1">
    <location>
        <begin position="194"/>
        <end position="213"/>
    </location>
</feature>
<organism evidence="3 4">
    <name type="scientific">Elysia chlorotica</name>
    <name type="common">Eastern emerald elysia</name>
    <name type="synonym">Sea slug</name>
    <dbReference type="NCBI Taxonomy" id="188477"/>
    <lineage>
        <taxon>Eukaryota</taxon>
        <taxon>Metazoa</taxon>
        <taxon>Spiralia</taxon>
        <taxon>Lophotrochozoa</taxon>
        <taxon>Mollusca</taxon>
        <taxon>Gastropoda</taxon>
        <taxon>Heterobranchia</taxon>
        <taxon>Euthyneura</taxon>
        <taxon>Panpulmonata</taxon>
        <taxon>Sacoglossa</taxon>
        <taxon>Placobranchoidea</taxon>
        <taxon>Plakobranchidae</taxon>
        <taxon>Elysia</taxon>
    </lineage>
</organism>
<feature type="compositionally biased region" description="Polar residues" evidence="1">
    <location>
        <begin position="316"/>
        <end position="337"/>
    </location>
</feature>
<evidence type="ECO:0000256" key="2">
    <source>
        <dbReference type="SAM" id="Phobius"/>
    </source>
</evidence>
<keyword evidence="2" id="KW-0812">Transmembrane</keyword>
<protein>
    <submittedName>
        <fullName evidence="3">Uncharacterized protein</fullName>
    </submittedName>
</protein>
<comment type="caution">
    <text evidence="3">The sequence shown here is derived from an EMBL/GenBank/DDBJ whole genome shotgun (WGS) entry which is preliminary data.</text>
</comment>
<gene>
    <name evidence="3" type="ORF">EGW08_014386</name>
</gene>
<feature type="transmembrane region" description="Helical" evidence="2">
    <location>
        <begin position="37"/>
        <end position="58"/>
    </location>
</feature>
<keyword evidence="2" id="KW-1133">Transmembrane helix</keyword>
<feature type="compositionally biased region" description="Polar residues" evidence="1">
    <location>
        <begin position="431"/>
        <end position="448"/>
    </location>
</feature>
<dbReference type="Proteomes" id="UP000271974">
    <property type="component" value="Unassembled WGS sequence"/>
</dbReference>
<dbReference type="OrthoDB" id="6162764at2759"/>
<keyword evidence="4" id="KW-1185">Reference proteome</keyword>
<name>A0A433T8H2_ELYCH</name>
<evidence type="ECO:0000313" key="3">
    <source>
        <dbReference type="EMBL" id="RUS77873.1"/>
    </source>
</evidence>
<dbReference type="EMBL" id="RQTK01000546">
    <property type="protein sequence ID" value="RUS77873.1"/>
    <property type="molecule type" value="Genomic_DNA"/>
</dbReference>